<proteinExistence type="predicted"/>
<evidence type="ECO:0000313" key="2">
    <source>
        <dbReference type="Proteomes" id="UP000479190"/>
    </source>
</evidence>
<protein>
    <submittedName>
        <fullName evidence="1">Uncharacterized protein</fullName>
    </submittedName>
</protein>
<evidence type="ECO:0000313" key="1">
    <source>
        <dbReference type="EMBL" id="CAB0035258.1"/>
    </source>
</evidence>
<accession>A0A6H5IEA5</accession>
<dbReference type="EMBL" id="CADCXV010000776">
    <property type="protein sequence ID" value="CAB0035258.1"/>
    <property type="molecule type" value="Genomic_DNA"/>
</dbReference>
<dbReference type="AlphaFoldDB" id="A0A6H5IEA5"/>
<reference evidence="1 2" key="1">
    <citation type="submission" date="2020-02" db="EMBL/GenBank/DDBJ databases">
        <authorList>
            <person name="Ferguson B K."/>
        </authorList>
    </citation>
    <scope>NUCLEOTIDE SEQUENCE [LARGE SCALE GENOMIC DNA]</scope>
</reference>
<organism evidence="1 2">
    <name type="scientific">Trichogramma brassicae</name>
    <dbReference type="NCBI Taxonomy" id="86971"/>
    <lineage>
        <taxon>Eukaryota</taxon>
        <taxon>Metazoa</taxon>
        <taxon>Ecdysozoa</taxon>
        <taxon>Arthropoda</taxon>
        <taxon>Hexapoda</taxon>
        <taxon>Insecta</taxon>
        <taxon>Pterygota</taxon>
        <taxon>Neoptera</taxon>
        <taxon>Endopterygota</taxon>
        <taxon>Hymenoptera</taxon>
        <taxon>Apocrita</taxon>
        <taxon>Proctotrupomorpha</taxon>
        <taxon>Chalcidoidea</taxon>
        <taxon>Trichogrammatidae</taxon>
        <taxon>Trichogramma</taxon>
    </lineage>
</organism>
<gene>
    <name evidence="1" type="ORF">TBRA_LOCUS7156</name>
</gene>
<name>A0A6H5IEA5_9HYME</name>
<dbReference type="Proteomes" id="UP000479190">
    <property type="component" value="Unassembled WGS sequence"/>
</dbReference>
<keyword evidence="2" id="KW-1185">Reference proteome</keyword>
<sequence length="86" mass="9451">MSSTTTIVNKDNYATRIPSLYHVPHDRLHYNSSLGVANFQVPPHVDVVLVASKCLICSPCLGEQRTAVRLFIELIHVIVCCLCAAS</sequence>